<dbReference type="Proteomes" id="UP001501371">
    <property type="component" value="Unassembled WGS sequence"/>
</dbReference>
<dbReference type="PROSITE" id="PS51318">
    <property type="entry name" value="TAT"/>
    <property type="match status" value="1"/>
</dbReference>
<dbReference type="Gene3D" id="3.20.20.80">
    <property type="entry name" value="Glycosidases"/>
    <property type="match status" value="1"/>
</dbReference>
<organism evidence="1 2">
    <name type="scientific">Streptomyces hebeiensis</name>
    <dbReference type="NCBI Taxonomy" id="229486"/>
    <lineage>
        <taxon>Bacteria</taxon>
        <taxon>Bacillati</taxon>
        <taxon>Actinomycetota</taxon>
        <taxon>Actinomycetes</taxon>
        <taxon>Kitasatosporales</taxon>
        <taxon>Streptomycetaceae</taxon>
        <taxon>Streptomyces</taxon>
    </lineage>
</organism>
<name>A0ABN1V2V0_9ACTN</name>
<sequence length="574" mass="61375">MTADNSSSASVGRPSRREIIRLAAAVSGSAALGLSVPDAAAAAGRGPDATRTLVGAIRWDAWVGGESHYGSGVNRTLSPDKYHFRLPFYADITVAQPTLIDQSFDGETTGAAPAGWNVTAPTGTDATVVEVSATTGKSARARSSSGAAATMARAFSAQERAVTVQWQWKETVAGQGSLASLRGGSSVAVDLATRVNGGAKELVHRATDGTWNVVQAVADDTWYSIKIIIDPAPPEAAAPFVDIFVDGIRKVRGATFREPTTVLDTLSFGTSEGTACELYIDDVSVRVTESVNSDAAHQSVMDQEIQYAKNAGIDYWAFVYYPQEPLARGRELYLAGEGRADVNWCAVLDGNFTGSYATNLPRLVAEFSGPTYQRVLGGRPLVYFFTTATADKVTQMRTACTRAGLPDPYIVVMAWTAQSAADLKTTVGADAVSRYATGEQNGAPYSQLADAEAGLWDQYAAAAGDVVPTVSTGWDKRTRYDYPLSWEPNYTGFKDEWTRQATPQEIATHLQGAVSWNNTHPDNASANTVLIYAWNEFDEGGWICPTLFEISDAGRPLRLDAIAKVPRTSSGTQR</sequence>
<accession>A0ABN1V2V0</accession>
<dbReference type="RefSeq" id="WP_344282721.1">
    <property type="nucleotide sequence ID" value="NZ_BAAAKV010000066.1"/>
</dbReference>
<protein>
    <submittedName>
        <fullName evidence="1">Uncharacterized protein</fullName>
    </submittedName>
</protein>
<proteinExistence type="predicted"/>
<gene>
    <name evidence="1" type="ORF">GCM10009654_57000</name>
</gene>
<evidence type="ECO:0000313" key="2">
    <source>
        <dbReference type="Proteomes" id="UP001501371"/>
    </source>
</evidence>
<reference evidence="1 2" key="1">
    <citation type="journal article" date="2019" name="Int. J. Syst. Evol. Microbiol.">
        <title>The Global Catalogue of Microorganisms (GCM) 10K type strain sequencing project: providing services to taxonomists for standard genome sequencing and annotation.</title>
        <authorList>
            <consortium name="The Broad Institute Genomics Platform"/>
            <consortium name="The Broad Institute Genome Sequencing Center for Infectious Disease"/>
            <person name="Wu L."/>
            <person name="Ma J."/>
        </authorList>
    </citation>
    <scope>NUCLEOTIDE SEQUENCE [LARGE SCALE GENOMIC DNA]</scope>
    <source>
        <strain evidence="1 2">JCM 12696</strain>
    </source>
</reference>
<dbReference type="EMBL" id="BAAAKV010000066">
    <property type="protein sequence ID" value="GAA1192242.1"/>
    <property type="molecule type" value="Genomic_DNA"/>
</dbReference>
<evidence type="ECO:0000313" key="1">
    <source>
        <dbReference type="EMBL" id="GAA1192242.1"/>
    </source>
</evidence>
<comment type="caution">
    <text evidence="1">The sequence shown here is derived from an EMBL/GenBank/DDBJ whole genome shotgun (WGS) entry which is preliminary data.</text>
</comment>
<keyword evidence="2" id="KW-1185">Reference proteome</keyword>
<dbReference type="InterPro" id="IPR006311">
    <property type="entry name" value="TAT_signal"/>
</dbReference>